<accession>R8BJ77</accession>
<evidence type="ECO:0000313" key="6">
    <source>
        <dbReference type="EMBL" id="EON99375.1"/>
    </source>
</evidence>
<evidence type="ECO:0000256" key="3">
    <source>
        <dbReference type="ARBA" id="ARBA00022989"/>
    </source>
</evidence>
<sequence length="282" mass="31443">MTISAATPQCGYESPTEDFFQSVSAPCLVNRRNDDLEKATSGYSPAPSPLPANLNSMVTKANKMKPEGKVSIRDRIACYQWTWFTMNMATGGVSNVLHAIPFRSRWLTGIGIAFFIFNLCLFVVNCVLITLRFRFRPGTFINSFTNQFESLFIPAFVVSTQKLPRDMQRPGVFISIGPSGFTVAGIVQLGNQAKDILPPDFMGASDHAVFILKLTSSFIGLWLWGLSVWFFIVSVGSLWKYLRPESKMPFQMTWFSFVFPNTALVCLVKGSSNVLSGANQFY</sequence>
<keyword evidence="4 5" id="KW-0472">Membrane</keyword>
<gene>
    <name evidence="6" type="ORF">UCRPA7_5114</name>
</gene>
<dbReference type="Pfam" id="PF03595">
    <property type="entry name" value="SLAC1"/>
    <property type="match status" value="2"/>
</dbReference>
<dbReference type="RefSeq" id="XP_007915852.1">
    <property type="nucleotide sequence ID" value="XM_007917661.1"/>
</dbReference>
<name>R8BJ77_PHAM7</name>
<dbReference type="GO" id="GO:0016020">
    <property type="term" value="C:membrane"/>
    <property type="evidence" value="ECO:0007669"/>
    <property type="project" value="UniProtKB-SubCell"/>
</dbReference>
<evidence type="ECO:0000256" key="1">
    <source>
        <dbReference type="ARBA" id="ARBA00004141"/>
    </source>
</evidence>
<evidence type="ECO:0000256" key="5">
    <source>
        <dbReference type="SAM" id="Phobius"/>
    </source>
</evidence>
<dbReference type="HOGENOM" id="CLU_987599_0_0_1"/>
<dbReference type="GO" id="GO:0015140">
    <property type="term" value="F:malate transmembrane transporter activity"/>
    <property type="evidence" value="ECO:0007669"/>
    <property type="project" value="InterPro"/>
</dbReference>
<comment type="subcellular location">
    <subcellularLocation>
        <location evidence="1">Membrane</location>
        <topology evidence="1">Multi-pass membrane protein</topology>
    </subcellularLocation>
</comment>
<dbReference type="PANTHER" id="PTHR31162:SF3">
    <property type="entry name" value="TRANSPORTER_MALIC ACID TRANSPORT PROTEIN, PUTATIVE-RELATED"/>
    <property type="match status" value="1"/>
</dbReference>
<dbReference type="Gene3D" id="1.50.10.150">
    <property type="entry name" value="Voltage-dependent anion channel"/>
    <property type="match status" value="2"/>
</dbReference>
<dbReference type="KEGG" id="tmn:UCRPA7_5114"/>
<feature type="transmembrane region" description="Helical" evidence="5">
    <location>
        <begin position="81"/>
        <end position="100"/>
    </location>
</feature>
<evidence type="ECO:0000256" key="4">
    <source>
        <dbReference type="ARBA" id="ARBA00023136"/>
    </source>
</evidence>
<dbReference type="GeneID" id="19325634"/>
<dbReference type="InterPro" id="IPR030185">
    <property type="entry name" value="Mae1"/>
</dbReference>
<dbReference type="InterPro" id="IPR004695">
    <property type="entry name" value="SLAC1/Mae1/Ssu1/TehA"/>
</dbReference>
<evidence type="ECO:0000256" key="2">
    <source>
        <dbReference type="ARBA" id="ARBA00022692"/>
    </source>
</evidence>
<feature type="transmembrane region" description="Helical" evidence="5">
    <location>
        <begin position="171"/>
        <end position="190"/>
    </location>
</feature>
<keyword evidence="7" id="KW-1185">Reference proteome</keyword>
<dbReference type="EMBL" id="KB933162">
    <property type="protein sequence ID" value="EON99375.1"/>
    <property type="molecule type" value="Genomic_DNA"/>
</dbReference>
<dbReference type="OrthoDB" id="2901184at2759"/>
<dbReference type="InterPro" id="IPR038665">
    <property type="entry name" value="Voltage-dep_anion_channel_sf"/>
</dbReference>
<feature type="transmembrane region" description="Helical" evidence="5">
    <location>
        <begin position="106"/>
        <end position="131"/>
    </location>
</feature>
<dbReference type="eggNOG" id="ENOG502R08Y">
    <property type="taxonomic scope" value="Eukaryota"/>
</dbReference>
<protein>
    <submittedName>
        <fullName evidence="6">Putative c4-dicarboxylate transporter protein</fullName>
    </submittedName>
</protein>
<keyword evidence="2 5" id="KW-0812">Transmembrane</keyword>
<dbReference type="Proteomes" id="UP000014074">
    <property type="component" value="Unassembled WGS sequence"/>
</dbReference>
<dbReference type="AlphaFoldDB" id="R8BJ77"/>
<reference evidence="7" key="1">
    <citation type="journal article" date="2013" name="Genome Announc.">
        <title>Draft genome sequence of the ascomycete Phaeoacremonium aleophilum strain UCR-PA7, a causal agent of the esca disease complex in grapevines.</title>
        <authorList>
            <person name="Blanco-Ulate B."/>
            <person name="Rolshausen P."/>
            <person name="Cantu D."/>
        </authorList>
    </citation>
    <scope>NUCLEOTIDE SEQUENCE [LARGE SCALE GENOMIC DNA]</scope>
    <source>
        <strain evidence="7">UCR-PA7</strain>
    </source>
</reference>
<proteinExistence type="predicted"/>
<feature type="transmembrane region" description="Helical" evidence="5">
    <location>
        <begin position="221"/>
        <end position="242"/>
    </location>
</feature>
<keyword evidence="3 5" id="KW-1133">Transmembrane helix</keyword>
<organism evidence="6 7">
    <name type="scientific">Phaeoacremonium minimum (strain UCR-PA7)</name>
    <name type="common">Esca disease fungus</name>
    <name type="synonym">Togninia minima</name>
    <dbReference type="NCBI Taxonomy" id="1286976"/>
    <lineage>
        <taxon>Eukaryota</taxon>
        <taxon>Fungi</taxon>
        <taxon>Dikarya</taxon>
        <taxon>Ascomycota</taxon>
        <taxon>Pezizomycotina</taxon>
        <taxon>Sordariomycetes</taxon>
        <taxon>Sordariomycetidae</taxon>
        <taxon>Togniniales</taxon>
        <taxon>Togniniaceae</taxon>
        <taxon>Phaeoacremonium</taxon>
    </lineage>
</organism>
<evidence type="ECO:0000313" key="7">
    <source>
        <dbReference type="Proteomes" id="UP000014074"/>
    </source>
</evidence>
<dbReference type="PANTHER" id="PTHR31162">
    <property type="entry name" value="MALIC ACID TRANSPORT PROTEIN-RELATED"/>
    <property type="match status" value="1"/>
</dbReference>